<dbReference type="PANTHER" id="PTHR42910:SF1">
    <property type="entry name" value="MAJOR FACILITATOR SUPERFAMILY (MFS) PROFILE DOMAIN-CONTAINING PROTEIN"/>
    <property type="match status" value="1"/>
</dbReference>
<dbReference type="SUPFAM" id="SSF103473">
    <property type="entry name" value="MFS general substrate transporter"/>
    <property type="match status" value="1"/>
</dbReference>
<keyword evidence="3 4" id="KW-0472">Membrane</keyword>
<dbReference type="AlphaFoldDB" id="A0A934TNR2"/>
<accession>A0A934TNR2</accession>
<evidence type="ECO:0000313" key="6">
    <source>
        <dbReference type="EMBL" id="MBK6004543.1"/>
    </source>
</evidence>
<reference evidence="6" key="2">
    <citation type="submission" date="2021-01" db="EMBL/GenBank/DDBJ databases">
        <authorList>
            <person name="Kang M."/>
        </authorList>
    </citation>
    <scope>NUCLEOTIDE SEQUENCE</scope>
    <source>
        <strain evidence="6">KACC 17527</strain>
    </source>
</reference>
<feature type="transmembrane region" description="Helical" evidence="4">
    <location>
        <begin position="51"/>
        <end position="71"/>
    </location>
</feature>
<name>A0A934TNR2_9BURK</name>
<evidence type="ECO:0000256" key="3">
    <source>
        <dbReference type="ARBA" id="ARBA00023136"/>
    </source>
</evidence>
<dbReference type="Gene3D" id="1.20.1250.20">
    <property type="entry name" value="MFS general substrate transporter like domains"/>
    <property type="match status" value="1"/>
</dbReference>
<dbReference type="InterPro" id="IPR036259">
    <property type="entry name" value="MFS_trans_sf"/>
</dbReference>
<comment type="caution">
    <text evidence="6">The sequence shown here is derived from an EMBL/GenBank/DDBJ whole genome shotgun (WGS) entry which is preliminary data.</text>
</comment>
<sequence length="403" mass="42332">MSSSSPEILTPGLVRLMAAGAGLCVASNYFAQPLLALFAQQFRISPAHASLLVTFTQLGYIAGLVLLVPLGDLVERRSLLVTCTACSTVLLAAMGLAPNFQALIGIAILLGTSTVAAQILVPLSAHLAPPLRRGRIVSSVMSGLIIGILLARFAAGLIADLAGWRAVYLSASVLMAFFCWTCHRRLPRVAATTQGSYGALLRSIVQLFAREPVLRRRGLIGGFGFGSFAAFWTAMAFMLKSQWHASEGAIGAVALVGAIGAMSARFAGRLADAGWARVSTGVFLSLVVVSWFLLFAGTHSLLALGAGVVLLDLGLQGSHISNQSEVYRLDPAARSRITTVYMTMYFSGGALGSALTGPAYAAYGWPGACVIGGAMALGAFVVWALGELRFPVRRMRHERVASS</sequence>
<feature type="transmembrane region" description="Helical" evidence="4">
    <location>
        <begin position="103"/>
        <end position="124"/>
    </location>
</feature>
<evidence type="ECO:0000313" key="7">
    <source>
        <dbReference type="Proteomes" id="UP000630528"/>
    </source>
</evidence>
<dbReference type="Proteomes" id="UP000630528">
    <property type="component" value="Unassembled WGS sequence"/>
</dbReference>
<feature type="transmembrane region" description="Helical" evidence="4">
    <location>
        <begin position="218"/>
        <end position="237"/>
    </location>
</feature>
<dbReference type="RefSeq" id="WP_201165939.1">
    <property type="nucleotide sequence ID" value="NZ_JAEPWM010000001.1"/>
</dbReference>
<feature type="transmembrane region" description="Helical" evidence="4">
    <location>
        <begin position="78"/>
        <end position="97"/>
    </location>
</feature>
<dbReference type="EMBL" id="JAEPWM010000001">
    <property type="protein sequence ID" value="MBK6004543.1"/>
    <property type="molecule type" value="Genomic_DNA"/>
</dbReference>
<evidence type="ECO:0000256" key="1">
    <source>
        <dbReference type="ARBA" id="ARBA00022692"/>
    </source>
</evidence>
<feature type="transmembrane region" description="Helical" evidence="4">
    <location>
        <begin position="161"/>
        <end position="180"/>
    </location>
</feature>
<dbReference type="PANTHER" id="PTHR42910">
    <property type="entry name" value="TRANSPORTER SCO4007-RELATED"/>
    <property type="match status" value="1"/>
</dbReference>
<feature type="transmembrane region" description="Helical" evidence="4">
    <location>
        <begin position="249"/>
        <end position="268"/>
    </location>
</feature>
<feature type="transmembrane region" description="Helical" evidence="4">
    <location>
        <begin position="12"/>
        <end position="31"/>
    </location>
</feature>
<keyword evidence="7" id="KW-1185">Reference proteome</keyword>
<dbReference type="Pfam" id="PF07690">
    <property type="entry name" value="MFS_1"/>
    <property type="match status" value="1"/>
</dbReference>
<organism evidence="6 7">
    <name type="scientific">Ramlibacter ginsenosidimutans</name>
    <dbReference type="NCBI Taxonomy" id="502333"/>
    <lineage>
        <taxon>Bacteria</taxon>
        <taxon>Pseudomonadati</taxon>
        <taxon>Pseudomonadota</taxon>
        <taxon>Betaproteobacteria</taxon>
        <taxon>Burkholderiales</taxon>
        <taxon>Comamonadaceae</taxon>
        <taxon>Ramlibacter</taxon>
    </lineage>
</organism>
<feature type="transmembrane region" description="Helical" evidence="4">
    <location>
        <begin position="363"/>
        <end position="386"/>
    </location>
</feature>
<feature type="domain" description="Major facilitator superfamily (MFS) profile" evidence="5">
    <location>
        <begin position="13"/>
        <end position="390"/>
    </location>
</feature>
<evidence type="ECO:0000259" key="5">
    <source>
        <dbReference type="PROSITE" id="PS50850"/>
    </source>
</evidence>
<gene>
    <name evidence="6" type="ORF">JJB11_00445</name>
</gene>
<reference evidence="6" key="1">
    <citation type="journal article" date="2012" name="J. Microbiol. Biotechnol.">
        <title>Ramlibacter ginsenosidimutans sp. nov., with ginsenoside-converting activity.</title>
        <authorList>
            <person name="Wang L."/>
            <person name="An D.S."/>
            <person name="Kim S.G."/>
            <person name="Jin F.X."/>
            <person name="Kim S.C."/>
            <person name="Lee S.T."/>
            <person name="Im W.T."/>
        </authorList>
    </citation>
    <scope>NUCLEOTIDE SEQUENCE</scope>
    <source>
        <strain evidence="6">KACC 17527</strain>
    </source>
</reference>
<dbReference type="CDD" id="cd17324">
    <property type="entry name" value="MFS_NepI_like"/>
    <property type="match status" value="1"/>
</dbReference>
<evidence type="ECO:0000256" key="2">
    <source>
        <dbReference type="ARBA" id="ARBA00022989"/>
    </source>
</evidence>
<protein>
    <submittedName>
        <fullName evidence="6">MFS transporter</fullName>
    </submittedName>
</protein>
<dbReference type="GO" id="GO:0022857">
    <property type="term" value="F:transmembrane transporter activity"/>
    <property type="evidence" value="ECO:0007669"/>
    <property type="project" value="InterPro"/>
</dbReference>
<evidence type="ECO:0000256" key="4">
    <source>
        <dbReference type="SAM" id="Phobius"/>
    </source>
</evidence>
<dbReference type="InterPro" id="IPR011701">
    <property type="entry name" value="MFS"/>
</dbReference>
<feature type="transmembrane region" description="Helical" evidence="4">
    <location>
        <begin position="136"/>
        <end position="155"/>
    </location>
</feature>
<dbReference type="InterPro" id="IPR020846">
    <property type="entry name" value="MFS_dom"/>
</dbReference>
<keyword evidence="1 4" id="KW-0812">Transmembrane</keyword>
<keyword evidence="2 4" id="KW-1133">Transmembrane helix</keyword>
<feature type="transmembrane region" description="Helical" evidence="4">
    <location>
        <begin position="275"/>
        <end position="294"/>
    </location>
</feature>
<proteinExistence type="predicted"/>
<dbReference type="PROSITE" id="PS50850">
    <property type="entry name" value="MFS"/>
    <property type="match status" value="1"/>
</dbReference>